<dbReference type="Proteomes" id="UP000887564">
    <property type="component" value="Unplaced"/>
</dbReference>
<sequence length="77" mass="8888">MPNESERIDASFCDGAEGVMTAATESRLRWMYRDEFVAECGRNCLEHVFNRIDDRRAVGGPRLEIIARYRKTSQVHP</sequence>
<keyword evidence="1" id="KW-1185">Reference proteome</keyword>
<accession>A0A914RJM3</accession>
<evidence type="ECO:0000313" key="1">
    <source>
        <dbReference type="Proteomes" id="UP000887564"/>
    </source>
</evidence>
<protein>
    <submittedName>
        <fullName evidence="2">Uncharacterized protein</fullName>
    </submittedName>
</protein>
<dbReference type="AlphaFoldDB" id="A0A914RJM3"/>
<name>A0A914RJM3_PAREQ</name>
<proteinExistence type="predicted"/>
<dbReference type="WBParaSite" id="PEQ_0000204201-mRNA-1">
    <property type="protein sequence ID" value="PEQ_0000204201-mRNA-1"/>
    <property type="gene ID" value="PEQ_0000204201"/>
</dbReference>
<evidence type="ECO:0000313" key="2">
    <source>
        <dbReference type="WBParaSite" id="PEQ_0000204201-mRNA-1"/>
    </source>
</evidence>
<reference evidence="2" key="1">
    <citation type="submission" date="2022-11" db="UniProtKB">
        <authorList>
            <consortium name="WormBaseParasite"/>
        </authorList>
    </citation>
    <scope>IDENTIFICATION</scope>
</reference>
<organism evidence="1 2">
    <name type="scientific">Parascaris equorum</name>
    <name type="common">Equine roundworm</name>
    <dbReference type="NCBI Taxonomy" id="6256"/>
    <lineage>
        <taxon>Eukaryota</taxon>
        <taxon>Metazoa</taxon>
        <taxon>Ecdysozoa</taxon>
        <taxon>Nematoda</taxon>
        <taxon>Chromadorea</taxon>
        <taxon>Rhabditida</taxon>
        <taxon>Spirurina</taxon>
        <taxon>Ascaridomorpha</taxon>
        <taxon>Ascaridoidea</taxon>
        <taxon>Ascarididae</taxon>
        <taxon>Parascaris</taxon>
    </lineage>
</organism>